<dbReference type="GO" id="GO:0008440">
    <property type="term" value="F:inositol-1,4,5-trisphosphate 3-kinase activity"/>
    <property type="evidence" value="ECO:0007669"/>
    <property type="project" value="TreeGrafter"/>
</dbReference>
<feature type="compositionally biased region" description="Polar residues" evidence="5">
    <location>
        <begin position="55"/>
        <end position="81"/>
    </location>
</feature>
<dbReference type="EMBL" id="JAULSU010000002">
    <property type="protein sequence ID" value="KAK0626954.1"/>
    <property type="molecule type" value="Genomic_DNA"/>
</dbReference>
<keyword evidence="3 4" id="KW-0418">Kinase</keyword>
<dbReference type="AlphaFoldDB" id="A0AA39X444"/>
<dbReference type="PANTHER" id="PTHR12400">
    <property type="entry name" value="INOSITOL POLYPHOSPHATE KINASE"/>
    <property type="match status" value="1"/>
</dbReference>
<feature type="region of interest" description="Disordered" evidence="5">
    <location>
        <begin position="650"/>
        <end position="764"/>
    </location>
</feature>
<reference evidence="6" key="1">
    <citation type="submission" date="2023-06" db="EMBL/GenBank/DDBJ databases">
        <title>Genome-scale phylogeny and comparative genomics of the fungal order Sordariales.</title>
        <authorList>
            <consortium name="Lawrence Berkeley National Laboratory"/>
            <person name="Hensen N."/>
            <person name="Bonometti L."/>
            <person name="Westerberg I."/>
            <person name="Brannstrom I.O."/>
            <person name="Guillou S."/>
            <person name="Cros-Aarteil S."/>
            <person name="Calhoun S."/>
            <person name="Haridas S."/>
            <person name="Kuo A."/>
            <person name="Mondo S."/>
            <person name="Pangilinan J."/>
            <person name="Riley R."/>
            <person name="Labutti K."/>
            <person name="Andreopoulos B."/>
            <person name="Lipzen A."/>
            <person name="Chen C."/>
            <person name="Yanf M."/>
            <person name="Daum C."/>
            <person name="Ng V."/>
            <person name="Clum A."/>
            <person name="Steindorff A."/>
            <person name="Ohm R."/>
            <person name="Martin F."/>
            <person name="Silar P."/>
            <person name="Natvig D."/>
            <person name="Lalanne C."/>
            <person name="Gautier V."/>
            <person name="Ament-Velasquez S.L."/>
            <person name="Kruys A."/>
            <person name="Hutchinson M.I."/>
            <person name="Powell A.J."/>
            <person name="Barry K."/>
            <person name="Miller A.N."/>
            <person name="Grigoriev I.V."/>
            <person name="Debuchy R."/>
            <person name="Gladieux P."/>
            <person name="Thoren M.H."/>
            <person name="Johannesson H."/>
        </authorList>
    </citation>
    <scope>NUCLEOTIDE SEQUENCE</scope>
    <source>
        <strain evidence="6">CBS 606.72</strain>
    </source>
</reference>
<feature type="compositionally biased region" description="Basic and acidic residues" evidence="5">
    <location>
        <begin position="34"/>
        <end position="46"/>
    </location>
</feature>
<accession>A0AA39X444</accession>
<gene>
    <name evidence="6" type="ORF">B0T14DRAFT_424987</name>
</gene>
<dbReference type="PANTHER" id="PTHR12400:SF21">
    <property type="entry name" value="KINASE"/>
    <property type="match status" value="1"/>
</dbReference>
<dbReference type="GO" id="GO:0000824">
    <property type="term" value="F:inositol-1,4,5,6-tetrakisphosphate 3-kinase activity"/>
    <property type="evidence" value="ECO:0007669"/>
    <property type="project" value="TreeGrafter"/>
</dbReference>
<evidence type="ECO:0000256" key="2">
    <source>
        <dbReference type="ARBA" id="ARBA00022679"/>
    </source>
</evidence>
<feature type="compositionally biased region" description="Basic and acidic residues" evidence="5">
    <location>
        <begin position="200"/>
        <end position="211"/>
    </location>
</feature>
<dbReference type="Gene3D" id="3.30.470.160">
    <property type="entry name" value="Inositol polyphosphate kinase"/>
    <property type="match status" value="1"/>
</dbReference>
<organism evidence="6 7">
    <name type="scientific">Immersiella caudata</name>
    <dbReference type="NCBI Taxonomy" id="314043"/>
    <lineage>
        <taxon>Eukaryota</taxon>
        <taxon>Fungi</taxon>
        <taxon>Dikarya</taxon>
        <taxon>Ascomycota</taxon>
        <taxon>Pezizomycotina</taxon>
        <taxon>Sordariomycetes</taxon>
        <taxon>Sordariomycetidae</taxon>
        <taxon>Sordariales</taxon>
        <taxon>Lasiosphaeriaceae</taxon>
        <taxon>Immersiella</taxon>
    </lineage>
</organism>
<dbReference type="GO" id="GO:0046854">
    <property type="term" value="P:phosphatidylinositol phosphate biosynthetic process"/>
    <property type="evidence" value="ECO:0007669"/>
    <property type="project" value="TreeGrafter"/>
</dbReference>
<feature type="compositionally biased region" description="Polar residues" evidence="5">
    <location>
        <begin position="218"/>
        <end position="229"/>
    </location>
</feature>
<sequence length="1115" mass="123836">MPYNMLDLGEVNSMLNGHREFLTKSQGRGTSLEWTDRERRAQDRPTRLGTFPHISANSNALVTPPFTESPSGMQPGGTDSSFFPDATQDSRARKVDHRVSMGPEKAWSISTGEVAGEDGQVEKSIAEAISGTEPNARASRKASHSLRFFKEGNPDDKTKKKDARHVQNQREKLSPTVEAPDESKSSRSDDSAAARALPTAEDRALEADKPSRPRLVSARTSETSATVTSPEERLDRKTPAQAGQTGEPEEPRLNHVLPSSDRQVADEGESVSDSPLEGERRQSVGEGVCEAAEEGEESGEEKISSALFVPHQGPEQSEEEVPLPSVPPRAVPSRTLSRTDDFHPWLVKAGEPEPDDKLERVDYERKPRPEPADIPTIAPEVDFSHVDGSAIADESDAGVRPKLSRPVSQYQEEIVHEHQWTPKQPLEAIELIPYKHQVGGHTTLWRFSRRAVCKQLNNRENEFYEKIEKYHRDLLAFLPRYIGVLNVTFQKKPRRKSTLKRDEAALLECKAGAQLESDSGVKSNGTTAEEDAQALQDAASAGHHRVISQSLQAPQNSVPTVTFVDNQHILPRSLLEPQSPIAIGRTRSASATLQGTDRNGHSGGVDMKDALKRPNLQDYHANSWGATTVNKKLRNEVFNDAFLKRPIAVHRHRKGHQRAPPRRSLQQVLRPTGSDPSLAVSRGEATSAKEGSNVKEQAIPHPARRLVQSQSDIGQLGVCSEDEEAPKDVTGTSAPEPEILADSPAQKKKRRYSGTGLRRKPKDVADARGDLKYFEEADDAGYKANKGKPLESVPLKDANGRPKTPTQGPERHEDFQQTALSTVPSSQASELPSPTTEFKRIPRPVNPKEAQTQRDSRVEYFLLLEDLTAGMKRPCIMDLKMGTRQYGVDANPKKQESQQGKCAKTTSRELGVRVCGLQVWDVKTQCYVFKDKYYGRDLKKGQEFQDALTRFLFDGVDRSSILRHIPTVLQKLDQLEVIISRLRGYRFYAASLLMFYDGGPAEDYDAAVEDSTTDFATDTEEAPRRTRKNRREIDFKIADFANCVTPGDLAKDRSCPPKYPNEPDRGFLRGLRSLRKYFLKIQRDTRAGMGLIAGEARQNGELNLDGVEDDGLVSE</sequence>
<keyword evidence="2 4" id="KW-0808">Transferase</keyword>
<dbReference type="GO" id="GO:0005634">
    <property type="term" value="C:nucleus"/>
    <property type="evidence" value="ECO:0007669"/>
    <property type="project" value="TreeGrafter"/>
</dbReference>
<dbReference type="InterPro" id="IPR038286">
    <property type="entry name" value="IPK_sf"/>
</dbReference>
<feature type="region of interest" description="Disordered" evidence="5">
    <location>
        <begin position="21"/>
        <end position="337"/>
    </location>
</feature>
<name>A0AA39X444_9PEZI</name>
<keyword evidence="7" id="KW-1185">Reference proteome</keyword>
<feature type="compositionally biased region" description="Basic residues" evidence="5">
    <location>
        <begin position="650"/>
        <end position="661"/>
    </location>
</feature>
<comment type="caution">
    <text evidence="6">The sequence shown here is derived from an EMBL/GenBank/DDBJ whole genome shotgun (WGS) entry which is preliminary data.</text>
</comment>
<evidence type="ECO:0000313" key="7">
    <source>
        <dbReference type="Proteomes" id="UP001175000"/>
    </source>
</evidence>
<feature type="region of interest" description="Disordered" evidence="5">
    <location>
        <begin position="782"/>
        <end position="852"/>
    </location>
</feature>
<comment type="similarity">
    <text evidence="1 4">Belongs to the inositol phosphokinase (IPK) family.</text>
</comment>
<evidence type="ECO:0000256" key="5">
    <source>
        <dbReference type="SAM" id="MobiDB-lite"/>
    </source>
</evidence>
<feature type="compositionally biased region" description="Basic residues" evidence="5">
    <location>
        <begin position="746"/>
        <end position="761"/>
    </location>
</feature>
<evidence type="ECO:0000256" key="4">
    <source>
        <dbReference type="RuleBase" id="RU363090"/>
    </source>
</evidence>
<dbReference type="GO" id="GO:0005737">
    <property type="term" value="C:cytoplasm"/>
    <property type="evidence" value="ECO:0007669"/>
    <property type="project" value="TreeGrafter"/>
</dbReference>
<dbReference type="GO" id="GO:0032958">
    <property type="term" value="P:inositol phosphate biosynthetic process"/>
    <property type="evidence" value="ECO:0007669"/>
    <property type="project" value="InterPro"/>
</dbReference>
<evidence type="ECO:0000313" key="6">
    <source>
        <dbReference type="EMBL" id="KAK0626954.1"/>
    </source>
</evidence>
<proteinExistence type="inferred from homology"/>
<evidence type="ECO:0000256" key="1">
    <source>
        <dbReference type="ARBA" id="ARBA00007374"/>
    </source>
</evidence>
<feature type="region of interest" description="Disordered" evidence="5">
    <location>
        <begin position="517"/>
        <end position="553"/>
    </location>
</feature>
<feature type="compositionally biased region" description="Basic and acidic residues" evidence="5">
    <location>
        <begin position="88"/>
        <end position="99"/>
    </location>
</feature>
<evidence type="ECO:0000256" key="3">
    <source>
        <dbReference type="ARBA" id="ARBA00022777"/>
    </source>
</evidence>
<feature type="compositionally biased region" description="Polar residues" evidence="5">
    <location>
        <begin position="517"/>
        <end position="527"/>
    </location>
</feature>
<feature type="compositionally biased region" description="Basic and acidic residues" evidence="5">
    <location>
        <begin position="148"/>
        <end position="173"/>
    </location>
</feature>
<feature type="compositionally biased region" description="Polar residues" evidence="5">
    <location>
        <begin position="816"/>
        <end position="836"/>
    </location>
</feature>
<dbReference type="EC" id="2.7.-.-" evidence="4"/>
<protein>
    <recommendedName>
        <fullName evidence="4">Kinase</fullName>
        <ecNumber evidence="4">2.7.-.-</ecNumber>
    </recommendedName>
</protein>
<dbReference type="Pfam" id="PF03770">
    <property type="entry name" value="IPK"/>
    <property type="match status" value="1"/>
</dbReference>
<dbReference type="InterPro" id="IPR005522">
    <property type="entry name" value="IPK"/>
</dbReference>
<feature type="compositionally biased region" description="Polar residues" evidence="5">
    <location>
        <begin position="23"/>
        <end position="33"/>
    </location>
</feature>
<feature type="compositionally biased region" description="Basic and acidic residues" evidence="5">
    <location>
        <begin position="181"/>
        <end position="192"/>
    </location>
</feature>
<dbReference type="Proteomes" id="UP001175000">
    <property type="component" value="Unassembled WGS sequence"/>
</dbReference>
<dbReference type="SUPFAM" id="SSF56104">
    <property type="entry name" value="SAICAR synthase-like"/>
    <property type="match status" value="1"/>
</dbReference>